<dbReference type="EMBL" id="CP002293">
    <property type="protein sequence ID" value="ADP76429.1"/>
    <property type="molecule type" value="Genomic_DNA"/>
</dbReference>
<gene>
    <name evidence="3" type="ORF">GY4MC1_3807</name>
</gene>
<evidence type="ECO:0000259" key="2">
    <source>
        <dbReference type="Pfam" id="PF25250"/>
    </source>
</evidence>
<organism evidence="3">
    <name type="scientific">Geobacillus sp. (strain Y4.1MC1)</name>
    <dbReference type="NCBI Taxonomy" id="581103"/>
    <lineage>
        <taxon>Bacteria</taxon>
        <taxon>Bacillati</taxon>
        <taxon>Bacillota</taxon>
        <taxon>Bacilli</taxon>
        <taxon>Bacillales</taxon>
        <taxon>Anoxybacillaceae</taxon>
        <taxon>Geobacillus</taxon>
    </lineage>
</organism>
<protein>
    <recommendedName>
        <fullName evidence="2">DUF7852 domain-containing protein</fullName>
    </recommendedName>
</protein>
<feature type="region of interest" description="Disordered" evidence="1">
    <location>
        <begin position="214"/>
        <end position="266"/>
    </location>
</feature>
<dbReference type="InterPro" id="IPR057174">
    <property type="entry name" value="DUF7852"/>
</dbReference>
<feature type="region of interest" description="Disordered" evidence="1">
    <location>
        <begin position="309"/>
        <end position="345"/>
    </location>
</feature>
<sequence length="606" mass="67820">MKTPWIHYERMQQIHSKQMNVFQSSRVQKKPIYPGFPCINKERTKKENDGCESNTAPSRADTVETVNLHENYDIKKMPKLHKKNNVSKRRNVYKTYHMAKRNQTGSTDLSPSSPDRDDPEQVFSADGHVLKTDGPSYLQHIPLTDLNHGANNPPSTDPVLKSGYPSSTDEKNESLASESGDETYLLDDTDSLSPLLDETGLEQVSATDDEHLLQADGSSPFQPVFLTNRGQPAKEPPADPVLKSGYPSSTDEKNESLASESGDETYLLDDTDSLSPLFNETGLEQVSATGDDHLLQADGSSPFQPVFLTNRGQPAKEPPADPVLKSGYPSSTDEKKESFASENGDETYLLDDTDKLHKYEKICSMTIKSPFSTFVEIDDFLHPPIFGSTVQNSAEFLDLNNKQTPQSSTKLFNTTTYYPEQPYGHLVCSKIHEMLFFTDTVHTYGLNQKNNHYESIVVPVHGSPFAKIEETNNKSYASHDFIQIRAPVVVGEYKVEICLEDGVVFEEEITRVKEISKEVVLTTCKFVPTQFSPSLDNGICPALKGMLFIEGYIRQNIEYTAASNRNAEQKEPATHLRQLHQKMVLDLIIHLLQVQQVLLSYDGNGI</sequence>
<feature type="region of interest" description="Disordered" evidence="1">
    <location>
        <begin position="96"/>
        <end position="194"/>
    </location>
</feature>
<evidence type="ECO:0000256" key="1">
    <source>
        <dbReference type="SAM" id="MobiDB-lite"/>
    </source>
</evidence>
<evidence type="ECO:0000313" key="3">
    <source>
        <dbReference type="EMBL" id="ADP76429.1"/>
    </source>
</evidence>
<reference evidence="3" key="1">
    <citation type="submission" date="2010-10" db="EMBL/GenBank/DDBJ databases">
        <title>Complete sequence of chromosome of Geobacillus sp. Y4.1MC1.</title>
        <authorList>
            <consortium name="US DOE Joint Genome Institute"/>
            <person name="Lucas S."/>
            <person name="Copeland A."/>
            <person name="Lapidus A."/>
            <person name="Cheng J.-F."/>
            <person name="Bruce D."/>
            <person name="Goodwin L."/>
            <person name="Pitluck S."/>
            <person name="Chertkov O."/>
            <person name="Zhang X."/>
            <person name="Detter J.C."/>
            <person name="Han C."/>
            <person name="Tapia R."/>
            <person name="Land M."/>
            <person name="Hauser L."/>
            <person name="Jeffries C."/>
            <person name="Kyrpides N."/>
            <person name="Ivanova N."/>
            <person name="Ovchinnikova G."/>
            <person name="Brumm P."/>
            <person name="Mead D."/>
            <person name="Woyke T."/>
        </authorList>
    </citation>
    <scope>NUCLEOTIDE SEQUENCE [LARGE SCALE GENOMIC DNA]</scope>
    <source>
        <strain evidence="3">Y4.1MC1</strain>
    </source>
</reference>
<name>A0A7U3YIK3_GEOS0</name>
<dbReference type="Pfam" id="PF25250">
    <property type="entry name" value="DUF7852"/>
    <property type="match status" value="1"/>
</dbReference>
<feature type="compositionally biased region" description="Acidic residues" evidence="1">
    <location>
        <begin position="179"/>
        <end position="190"/>
    </location>
</feature>
<dbReference type="NCBIfam" id="NF045793">
    <property type="entry name" value="BC_2427_fam"/>
    <property type="match status" value="1"/>
</dbReference>
<proteinExistence type="predicted"/>
<feature type="domain" description="DUF7852" evidence="2">
    <location>
        <begin position="361"/>
        <end position="597"/>
    </location>
</feature>
<accession>A0A7U3YIK3</accession>
<dbReference type="AlphaFoldDB" id="A0A7U3YIK3"/>
<dbReference type="KEGG" id="gmc:GY4MC1_3807"/>